<keyword evidence="1" id="KW-0175">Coiled coil</keyword>
<dbReference type="STRING" id="1143323.M787_001085"/>
<organism evidence="2 3">
    <name type="scientific">Chlamydia gallinacea 08-1274/3</name>
    <dbReference type="NCBI Taxonomy" id="1143323"/>
    <lineage>
        <taxon>Bacteria</taxon>
        <taxon>Pseudomonadati</taxon>
        <taxon>Chlamydiota</taxon>
        <taxon>Chlamydiia</taxon>
        <taxon>Chlamydiales</taxon>
        <taxon>Chlamydiaceae</taxon>
        <taxon>Chlamydia/Chlamydophila group</taxon>
        <taxon>Chlamydia</taxon>
    </lineage>
</organism>
<dbReference type="AlphaFoldDB" id="A0A173DYD3"/>
<dbReference type="GeneID" id="81477896"/>
<dbReference type="eggNOG" id="COG1196">
    <property type="taxonomic scope" value="Bacteria"/>
</dbReference>
<dbReference type="OrthoDB" id="19143at2"/>
<proteinExistence type="predicted"/>
<evidence type="ECO:0000256" key="1">
    <source>
        <dbReference type="SAM" id="Coils"/>
    </source>
</evidence>
<dbReference type="RefSeq" id="WP_021828621.1">
    <property type="nucleotide sequence ID" value="NZ_CP015840.1"/>
</dbReference>
<sequence length="552" mass="64000">MDISDDCFHVLEEKQDSPVVSHEEIAPSADENLTIATDSALTAFSQELSQIPSIEAQITFSLEQMEKALENNANLKLFWSIRKHCLPLFQQVENSGQRADLWSRYIDLTKEGRRVRSLQDEEGAFVIGQIELAISCLENDVANFVNEDPISVQQEELPACLEIQTLEKRREFYQKLHLSLVWLSNFSTRIIDLRKELMNVGMRMRLKSKFFQRLSALGNQVFPKRKELIEQVSAAFAEDVECFVAKYFSHNNKNSLKRFVFFLRKEIKNLQQAAKYLAISSDIFSSTRLQLSKCWDQLKGLEKEIRQEQSRLKVVSTENSKEVRERLSQLSQLLEEGKDLVKLRKELDGISKRMRSLDLTHEDVVALKGELQGVFDKLKEKQEIEDKRLQEQAARNRQIQQEAIKELNEKIEAFSEKCLSGNITNESRSEWGELKHKLTKATYLTASEKFPLENRLNAILQYIISFLEEQLLSSAHADEKLVHMRQVLAQRQERRKELKHKLEYDKKLLGSSGLDFDLAMQYSALVEQDKRALEELDEAIVELKQQIQQLSS</sequence>
<evidence type="ECO:0000313" key="2">
    <source>
        <dbReference type="EMBL" id="ANG65921.1"/>
    </source>
</evidence>
<reference evidence="2 3" key="1">
    <citation type="journal article" date="2014" name="Syst. Appl. Microbiol.">
        <title>Evidence for the existence of two new members of the family Chlamydiaceae and proposal of Chlamydia avium sp. nov. and Chlamydia gallinacea sp. nov.</title>
        <authorList>
            <person name="Sachse K."/>
            <person name="Laroucau K."/>
            <person name="Riege K."/>
            <person name="Wehner S."/>
            <person name="Dilcher M."/>
            <person name="Creasy H.H."/>
            <person name="Weidmann M."/>
            <person name="Myers G."/>
            <person name="Vorimore F."/>
            <person name="Vicari N."/>
            <person name="Magnino S."/>
            <person name="Liebler-Tenorio E."/>
            <person name="Ruettger A."/>
            <person name="Bavoil P.M."/>
            <person name="Hufert F.T."/>
            <person name="Rossello-Mora R."/>
            <person name="Marz M."/>
        </authorList>
    </citation>
    <scope>NUCLEOTIDE SEQUENCE [LARGE SCALE GENOMIC DNA]</scope>
    <source>
        <strain evidence="2 3">08-1274/3</strain>
    </source>
</reference>
<evidence type="ECO:0000313" key="3">
    <source>
        <dbReference type="Proteomes" id="UP000019147"/>
    </source>
</evidence>
<protein>
    <recommendedName>
        <fullName evidence="4">Myosin heavy chain</fullName>
    </recommendedName>
</protein>
<evidence type="ECO:0008006" key="4">
    <source>
        <dbReference type="Google" id="ProtNLM"/>
    </source>
</evidence>
<accession>A0A173DYD3</accession>
<name>A0A173DYD3_9CHLA</name>
<gene>
    <name evidence="2" type="ORF">M787_001085</name>
</gene>
<dbReference type="KEGG" id="cgz:M787_001085"/>
<feature type="coiled-coil region" evidence="1">
    <location>
        <begin position="389"/>
        <end position="417"/>
    </location>
</feature>
<dbReference type="EMBL" id="CP015840">
    <property type="protein sequence ID" value="ANG65921.1"/>
    <property type="molecule type" value="Genomic_DNA"/>
</dbReference>
<dbReference type="Proteomes" id="UP000019147">
    <property type="component" value="Chromosome"/>
</dbReference>